<evidence type="ECO:0000313" key="6">
    <source>
        <dbReference type="EMBL" id="RIA80121.1"/>
    </source>
</evidence>
<dbReference type="InterPro" id="IPR033120">
    <property type="entry name" value="HOTDOG_ACOT"/>
</dbReference>
<organism evidence="6 7">
    <name type="scientific">Glomus cerebriforme</name>
    <dbReference type="NCBI Taxonomy" id="658196"/>
    <lineage>
        <taxon>Eukaryota</taxon>
        <taxon>Fungi</taxon>
        <taxon>Fungi incertae sedis</taxon>
        <taxon>Mucoromycota</taxon>
        <taxon>Glomeromycotina</taxon>
        <taxon>Glomeromycetes</taxon>
        <taxon>Glomerales</taxon>
        <taxon>Glomeraceae</taxon>
        <taxon>Glomus</taxon>
    </lineage>
</organism>
<dbReference type="GO" id="GO:0047617">
    <property type="term" value="F:fatty acyl-CoA hydrolase activity"/>
    <property type="evidence" value="ECO:0007669"/>
    <property type="project" value="TreeGrafter"/>
</dbReference>
<dbReference type="EMBL" id="QKYT01001041">
    <property type="protein sequence ID" value="RIA80121.1"/>
    <property type="molecule type" value="Genomic_DNA"/>
</dbReference>
<reference evidence="6 7" key="1">
    <citation type="submission" date="2018-06" db="EMBL/GenBank/DDBJ databases">
        <title>Comparative genomics reveals the genomic features of Rhizophagus irregularis, R. cerebriforme, R. diaphanum and Gigaspora rosea, and their symbiotic lifestyle signature.</title>
        <authorList>
            <person name="Morin E."/>
            <person name="San Clemente H."/>
            <person name="Chen E.C.H."/>
            <person name="De La Providencia I."/>
            <person name="Hainaut M."/>
            <person name="Kuo A."/>
            <person name="Kohler A."/>
            <person name="Murat C."/>
            <person name="Tang N."/>
            <person name="Roy S."/>
            <person name="Loubradou J."/>
            <person name="Henrissat B."/>
            <person name="Grigoriev I.V."/>
            <person name="Corradi N."/>
            <person name="Roux C."/>
            <person name="Martin F.M."/>
        </authorList>
    </citation>
    <scope>NUCLEOTIDE SEQUENCE [LARGE SCALE GENOMIC DNA]</scope>
    <source>
        <strain evidence="6 7">DAOM 227022</strain>
    </source>
</reference>
<dbReference type="Proteomes" id="UP000265703">
    <property type="component" value="Unassembled WGS sequence"/>
</dbReference>
<dbReference type="Pfam" id="PF03061">
    <property type="entry name" value="4HBT"/>
    <property type="match status" value="1"/>
</dbReference>
<dbReference type="PANTHER" id="PTHR12655:SF0">
    <property type="entry name" value="ACYL-COENZYME A THIOESTERASE 9, MITOCHONDRIAL"/>
    <property type="match status" value="1"/>
</dbReference>
<dbReference type="CDD" id="cd03442">
    <property type="entry name" value="BFIT_BACH"/>
    <property type="match status" value="2"/>
</dbReference>
<dbReference type="GO" id="GO:0006637">
    <property type="term" value="P:acyl-CoA metabolic process"/>
    <property type="evidence" value="ECO:0007669"/>
    <property type="project" value="TreeGrafter"/>
</dbReference>
<dbReference type="AlphaFoldDB" id="A0A397SBJ7"/>
<sequence length="418" mass="47529">MIKTIIRSIPFVKPITIGQARKIHIKKPRFTRNVNTSMNTHSLRENVSHVQMVRYDQFNKENMAKQTMLSGWMEFLKVPKSDSLVVPSQIIVPENTKSHDLVLKRMADSYIEHYLSFKNSPELLEEYLDPVGEIRIGKILEDIDFLAESIGYKHCGIDPSSGNRPLTILTASVDRLDVIKPIQVCDIRLSGHVIYTGYSSMETGGREPKKLFQMGEQNRRIASAAKALKKAPPTEEERVLHELFVKYSNFADPKKGKQEQPDDFIWMEDTGMNSVASMQPIDRHTHGFVFGGYLMRLAYELAFSNASVFLRSQPKFLAMDEISFKRPVPIGSILTLSSQVVYAPGPPHNSFTVSVTADMVDIQNSSHDTSNIFHFNFRADNAEMIRKVIPKTYGESMKFLEGKRRREEGLRLRGLSSL</sequence>
<dbReference type="STRING" id="658196.A0A397SBJ7"/>
<dbReference type="GO" id="GO:0005739">
    <property type="term" value="C:mitochondrion"/>
    <property type="evidence" value="ECO:0007669"/>
    <property type="project" value="TreeGrafter"/>
</dbReference>
<gene>
    <name evidence="6" type="ORF">C1645_843502</name>
</gene>
<keyword evidence="3" id="KW-0378">Hydrolase</keyword>
<comment type="similarity">
    <text evidence="1">Belongs to the acyl coenzyme A hydrolase family.</text>
</comment>
<dbReference type="InterPro" id="IPR029069">
    <property type="entry name" value="HotDog_dom_sf"/>
</dbReference>
<evidence type="ECO:0000256" key="4">
    <source>
        <dbReference type="ARBA" id="ARBA00022946"/>
    </source>
</evidence>
<evidence type="ECO:0000256" key="1">
    <source>
        <dbReference type="ARBA" id="ARBA00010458"/>
    </source>
</evidence>
<evidence type="ECO:0000313" key="7">
    <source>
        <dbReference type="Proteomes" id="UP000265703"/>
    </source>
</evidence>
<dbReference type="Gene3D" id="3.10.129.10">
    <property type="entry name" value="Hotdog Thioesterase"/>
    <property type="match status" value="2"/>
</dbReference>
<accession>A0A397SBJ7</accession>
<keyword evidence="4" id="KW-0809">Transit peptide</keyword>
<keyword evidence="2" id="KW-0677">Repeat</keyword>
<dbReference type="OrthoDB" id="331699at2759"/>
<feature type="domain" description="HotDog ACOT-type" evidence="5">
    <location>
        <begin position="268"/>
        <end position="383"/>
    </location>
</feature>
<comment type="caution">
    <text evidence="6">The sequence shown here is derived from an EMBL/GenBank/DDBJ whole genome shotgun (WGS) entry which is preliminary data.</text>
</comment>
<evidence type="ECO:0000256" key="3">
    <source>
        <dbReference type="ARBA" id="ARBA00022801"/>
    </source>
</evidence>
<dbReference type="SUPFAM" id="SSF54637">
    <property type="entry name" value="Thioesterase/thiol ester dehydrase-isomerase"/>
    <property type="match status" value="2"/>
</dbReference>
<evidence type="ECO:0000256" key="2">
    <source>
        <dbReference type="ARBA" id="ARBA00022737"/>
    </source>
</evidence>
<dbReference type="InterPro" id="IPR006683">
    <property type="entry name" value="Thioestr_dom"/>
</dbReference>
<protein>
    <submittedName>
        <fullName evidence="6">HotDog domain-containing protein</fullName>
    </submittedName>
</protein>
<dbReference type="PANTHER" id="PTHR12655">
    <property type="entry name" value="ACYL-COA THIOESTERASE"/>
    <property type="match status" value="1"/>
</dbReference>
<evidence type="ECO:0000259" key="5">
    <source>
        <dbReference type="PROSITE" id="PS51770"/>
    </source>
</evidence>
<name>A0A397SBJ7_9GLOM</name>
<proteinExistence type="inferred from homology"/>
<keyword evidence="7" id="KW-1185">Reference proteome</keyword>
<dbReference type="PROSITE" id="PS51770">
    <property type="entry name" value="HOTDOG_ACOT"/>
    <property type="match status" value="1"/>
</dbReference>